<gene>
    <name evidence="1" type="ORF">ACFO7U_00655</name>
</gene>
<sequence length="72" mass="7337">MSFPAPHPRPGPSGPDIDALRVAFDDLLAESAGLAGQSGGEEIGAVRDDQVAALDAAHELLSDALSALDSQR</sequence>
<accession>A0ABV9PK40</accession>
<reference evidence="2" key="1">
    <citation type="journal article" date="2019" name="Int. J. Syst. Evol. Microbiol.">
        <title>The Global Catalogue of Microorganisms (GCM) 10K type strain sequencing project: providing services to taxonomists for standard genome sequencing and annotation.</title>
        <authorList>
            <consortium name="The Broad Institute Genomics Platform"/>
            <consortium name="The Broad Institute Genome Sequencing Center for Infectious Disease"/>
            <person name="Wu L."/>
            <person name="Ma J."/>
        </authorList>
    </citation>
    <scope>NUCLEOTIDE SEQUENCE [LARGE SCALE GENOMIC DNA]</scope>
    <source>
        <strain evidence="2">JCM 11882</strain>
    </source>
</reference>
<dbReference type="EMBL" id="JBHSHP010000001">
    <property type="protein sequence ID" value="MFC4753290.1"/>
    <property type="molecule type" value="Genomic_DNA"/>
</dbReference>
<proteinExistence type="predicted"/>
<comment type="caution">
    <text evidence="1">The sequence shown here is derived from an EMBL/GenBank/DDBJ whole genome shotgun (WGS) entry which is preliminary data.</text>
</comment>
<dbReference type="RefSeq" id="WP_344987692.1">
    <property type="nucleotide sequence ID" value="NZ_BAABCD010000001.1"/>
</dbReference>
<name>A0ABV9PK40_9ACTN</name>
<keyword evidence="2" id="KW-1185">Reference proteome</keyword>
<dbReference type="Proteomes" id="UP001595836">
    <property type="component" value="Unassembled WGS sequence"/>
</dbReference>
<evidence type="ECO:0000313" key="2">
    <source>
        <dbReference type="Proteomes" id="UP001595836"/>
    </source>
</evidence>
<evidence type="ECO:0000313" key="1">
    <source>
        <dbReference type="EMBL" id="MFC4753290.1"/>
    </source>
</evidence>
<organism evidence="1 2">
    <name type="scientific">Dietzia aurantiaca</name>
    <dbReference type="NCBI Taxonomy" id="983873"/>
    <lineage>
        <taxon>Bacteria</taxon>
        <taxon>Bacillati</taxon>
        <taxon>Actinomycetota</taxon>
        <taxon>Actinomycetes</taxon>
        <taxon>Mycobacteriales</taxon>
        <taxon>Dietziaceae</taxon>
        <taxon>Dietzia</taxon>
    </lineage>
</organism>
<protein>
    <submittedName>
        <fullName evidence="1">Uncharacterized protein</fullName>
    </submittedName>
</protein>